<organism evidence="2 3">
    <name type="scientific">Fructilactobacillus florum DSM 22689 = JCM 16035</name>
    <dbReference type="NCBI Taxonomy" id="1423745"/>
    <lineage>
        <taxon>Bacteria</taxon>
        <taxon>Bacillati</taxon>
        <taxon>Bacillota</taxon>
        <taxon>Bacilli</taxon>
        <taxon>Lactobacillales</taxon>
        <taxon>Lactobacillaceae</taxon>
        <taxon>Fructilactobacillus</taxon>
    </lineage>
</organism>
<accession>A0A0R2CMI6</accession>
<evidence type="ECO:0000313" key="2">
    <source>
        <dbReference type="EMBL" id="KRM92490.1"/>
    </source>
</evidence>
<evidence type="ECO:0000313" key="3">
    <source>
        <dbReference type="Proteomes" id="UP000051586"/>
    </source>
</evidence>
<protein>
    <submittedName>
        <fullName evidence="2">Prophage ps3 protein 01</fullName>
    </submittedName>
</protein>
<sequence length="162" mass="18855">MNKIDVLKIVNWFRVKNNADIRENPENVDELTQMKVMKLLYYVQGVYLAINGERAFDNEILAWKYGPVVKEVHDKYRGRKSILGTISYDDLNDYDLVDNDDKLSSVINSVDDAYGDMSAIELMKQTHSETPWIETWKTEKKTNSDVISDDLIVKYFKEHILG</sequence>
<dbReference type="EMBL" id="AYZI01000001">
    <property type="protein sequence ID" value="KRM92490.1"/>
    <property type="molecule type" value="Genomic_DNA"/>
</dbReference>
<proteinExistence type="predicted"/>
<gene>
    <name evidence="2" type="ORF">FC87_GL000102</name>
</gene>
<name>A0A0R2CMI6_9LACO</name>
<dbReference type="AlphaFoldDB" id="A0A0R2CMI6"/>
<reference evidence="2 3" key="1">
    <citation type="journal article" date="2015" name="Genome Announc.">
        <title>Expanding the biotechnology potential of lactobacilli through comparative genomics of 213 strains and associated genera.</title>
        <authorList>
            <person name="Sun Z."/>
            <person name="Harris H.M."/>
            <person name="McCann A."/>
            <person name="Guo C."/>
            <person name="Argimon S."/>
            <person name="Zhang W."/>
            <person name="Yang X."/>
            <person name="Jeffery I.B."/>
            <person name="Cooney J.C."/>
            <person name="Kagawa T.F."/>
            <person name="Liu W."/>
            <person name="Song Y."/>
            <person name="Salvetti E."/>
            <person name="Wrobel A."/>
            <person name="Rasinkangas P."/>
            <person name="Parkhill J."/>
            <person name="Rea M.C."/>
            <person name="O'Sullivan O."/>
            <person name="Ritari J."/>
            <person name="Douillard F.P."/>
            <person name="Paul Ross R."/>
            <person name="Yang R."/>
            <person name="Briner A.E."/>
            <person name="Felis G.E."/>
            <person name="de Vos W.M."/>
            <person name="Barrangou R."/>
            <person name="Klaenhammer T.R."/>
            <person name="Caufield P.W."/>
            <person name="Cui Y."/>
            <person name="Zhang H."/>
            <person name="O'Toole P.W."/>
        </authorList>
    </citation>
    <scope>NUCLEOTIDE SEQUENCE [LARGE SCALE GENOMIC DNA]</scope>
    <source>
        <strain evidence="2 3">DSM 22689</strain>
    </source>
</reference>
<dbReference type="RefSeq" id="WP_009166505.1">
    <property type="nucleotide sequence ID" value="NZ_AYZI01000001.1"/>
</dbReference>
<feature type="domain" description="Antitoxin SocA-like Panacea" evidence="1">
    <location>
        <begin position="36"/>
        <end position="132"/>
    </location>
</feature>
<dbReference type="Pfam" id="PF13274">
    <property type="entry name" value="SocA_Panacea"/>
    <property type="match status" value="1"/>
</dbReference>
<dbReference type="InterPro" id="IPR025272">
    <property type="entry name" value="SocA_Panacea"/>
</dbReference>
<comment type="caution">
    <text evidence="2">The sequence shown here is derived from an EMBL/GenBank/DDBJ whole genome shotgun (WGS) entry which is preliminary data.</text>
</comment>
<dbReference type="PATRIC" id="fig|1423745.4.peg.109"/>
<dbReference type="Proteomes" id="UP000051586">
    <property type="component" value="Unassembled WGS sequence"/>
</dbReference>
<evidence type="ECO:0000259" key="1">
    <source>
        <dbReference type="Pfam" id="PF13274"/>
    </source>
</evidence>